<name>A0A4R1PJA1_9GAMM</name>
<dbReference type="RefSeq" id="WP_131299036.1">
    <property type="nucleotide sequence ID" value="NZ_JBHLST010000024.1"/>
</dbReference>
<evidence type="ECO:0000313" key="2">
    <source>
        <dbReference type="Proteomes" id="UP000295169"/>
    </source>
</evidence>
<gene>
    <name evidence="1" type="ORF">EV691_12960</name>
</gene>
<dbReference type="Proteomes" id="UP000295169">
    <property type="component" value="Unassembled WGS sequence"/>
</dbReference>
<comment type="caution">
    <text evidence="1">The sequence shown here is derived from an EMBL/GenBank/DDBJ whole genome shotgun (WGS) entry which is preliminary data.</text>
</comment>
<proteinExistence type="predicted"/>
<sequence>MNLIEALNGGNGALDAWLETQSEVEVRAAIKALISPEETLRDKFAAKALAALINHPNKDGENRGAKAVPILAKFAYEYADAMLEARNA</sequence>
<reference evidence="1 2" key="1">
    <citation type="submission" date="2019-03" db="EMBL/GenBank/DDBJ databases">
        <title>Genomic Encyclopedia of Type Strains, Phase IV (KMG-IV): sequencing the most valuable type-strain genomes for metagenomic binning, comparative biology and taxonomic classification.</title>
        <authorList>
            <person name="Goeker M."/>
        </authorList>
    </citation>
    <scope>NUCLEOTIDE SEQUENCE [LARGE SCALE GENOMIC DNA]</scope>
    <source>
        <strain evidence="1 2">DSM 2286</strain>
    </source>
</reference>
<dbReference type="AlphaFoldDB" id="A0A4R1PJA1"/>
<dbReference type="EMBL" id="SMMU01000029">
    <property type="protein sequence ID" value="TCL26854.1"/>
    <property type="molecule type" value="Genomic_DNA"/>
</dbReference>
<evidence type="ECO:0000313" key="1">
    <source>
        <dbReference type="EMBL" id="TCL26854.1"/>
    </source>
</evidence>
<protein>
    <submittedName>
        <fullName evidence="1">Uncharacterized protein</fullName>
    </submittedName>
</protein>
<accession>A0A4R1PJA1</accession>
<organism evidence="1 2">
    <name type="scientific">Azotobacter chroococcum</name>
    <dbReference type="NCBI Taxonomy" id="353"/>
    <lineage>
        <taxon>Bacteria</taxon>
        <taxon>Pseudomonadati</taxon>
        <taxon>Pseudomonadota</taxon>
        <taxon>Gammaproteobacteria</taxon>
        <taxon>Pseudomonadales</taxon>
        <taxon>Pseudomonadaceae</taxon>
        <taxon>Azotobacter</taxon>
    </lineage>
</organism>